<feature type="binding site" evidence="7">
    <location>
        <position position="18"/>
    </location>
    <ligand>
        <name>Zn(2+)</name>
        <dbReference type="ChEBI" id="CHEBI:29105"/>
    </ligand>
</feature>
<dbReference type="GO" id="GO:0003735">
    <property type="term" value="F:structural constituent of ribosome"/>
    <property type="evidence" value="ECO:0007669"/>
    <property type="project" value="InterPro"/>
</dbReference>
<dbReference type="SUPFAM" id="SSF143800">
    <property type="entry name" value="L28p-like"/>
    <property type="match status" value="1"/>
</dbReference>
<dbReference type="GO" id="GO:0046872">
    <property type="term" value="F:metal ion binding"/>
    <property type="evidence" value="ECO:0007669"/>
    <property type="project" value="UniProtKB-KW"/>
</dbReference>
<dbReference type="PANTHER" id="PTHR33280">
    <property type="entry name" value="50S RIBOSOMAL PROTEIN L31, CHLOROPLASTIC"/>
    <property type="match status" value="1"/>
</dbReference>
<keyword evidence="4 7" id="KW-0689">Ribosomal protein</keyword>
<dbReference type="NCBIfam" id="NF000612">
    <property type="entry name" value="PRK00019.1"/>
    <property type="match status" value="1"/>
</dbReference>
<feature type="binding site" evidence="7">
    <location>
        <position position="36"/>
    </location>
    <ligand>
        <name>Zn(2+)</name>
        <dbReference type="ChEBI" id="CHEBI:29105"/>
    </ligand>
</feature>
<evidence type="ECO:0000256" key="1">
    <source>
        <dbReference type="ARBA" id="ARBA00009296"/>
    </source>
</evidence>
<evidence type="ECO:0000256" key="2">
    <source>
        <dbReference type="ARBA" id="ARBA00022730"/>
    </source>
</evidence>
<dbReference type="GO" id="GO:0019843">
    <property type="term" value="F:rRNA binding"/>
    <property type="evidence" value="ECO:0007669"/>
    <property type="project" value="UniProtKB-KW"/>
</dbReference>
<dbReference type="EMBL" id="QGGI01000012">
    <property type="protein sequence ID" value="PWJ90544.1"/>
    <property type="molecule type" value="Genomic_DNA"/>
</dbReference>
<comment type="cofactor">
    <cofactor evidence="7">
        <name>Zn(2+)</name>
        <dbReference type="ChEBI" id="CHEBI:29105"/>
    </cofactor>
    <text evidence="7">Binds 1 zinc ion per subunit.</text>
</comment>
<keyword evidence="7" id="KW-0479">Metal-binding</keyword>
<keyword evidence="7" id="KW-0862">Zinc</keyword>
<keyword evidence="9" id="KW-1185">Reference proteome</keyword>
<comment type="similarity">
    <text evidence="1 7">Belongs to the bacterial ribosomal protein bL31 family. Type A subfamily.</text>
</comment>
<accession>A0AA45C613</accession>
<gene>
    <name evidence="7" type="primary">rpmE</name>
    <name evidence="8" type="ORF">C7380_11212</name>
</gene>
<dbReference type="HAMAP" id="MF_00501">
    <property type="entry name" value="Ribosomal_bL31_1"/>
    <property type="match status" value="1"/>
</dbReference>
<dbReference type="Proteomes" id="UP000245921">
    <property type="component" value="Unassembled WGS sequence"/>
</dbReference>
<evidence type="ECO:0000256" key="3">
    <source>
        <dbReference type="ARBA" id="ARBA00022884"/>
    </source>
</evidence>
<dbReference type="RefSeq" id="WP_109605123.1">
    <property type="nucleotide sequence ID" value="NZ_JAMHJO010000001.1"/>
</dbReference>
<name>A0AA45C613_9BACT</name>
<dbReference type="Pfam" id="PF01197">
    <property type="entry name" value="Ribosomal_L31"/>
    <property type="match status" value="1"/>
</dbReference>
<dbReference type="PRINTS" id="PR01249">
    <property type="entry name" value="RIBOSOMALL31"/>
</dbReference>
<dbReference type="AlphaFoldDB" id="A0AA45C613"/>
<dbReference type="InterPro" id="IPR042105">
    <property type="entry name" value="Ribosomal_bL31_sf"/>
</dbReference>
<dbReference type="Gene3D" id="4.10.830.30">
    <property type="entry name" value="Ribosomal protein L31"/>
    <property type="match status" value="1"/>
</dbReference>
<comment type="caution">
    <text evidence="8">The sequence shown here is derived from an EMBL/GenBank/DDBJ whole genome shotgun (WGS) entry which is preliminary data.</text>
</comment>
<dbReference type="NCBIfam" id="TIGR00105">
    <property type="entry name" value="L31"/>
    <property type="match status" value="1"/>
</dbReference>
<organism evidence="8 9">
    <name type="scientific">Oceanotoga teriensis</name>
    <dbReference type="NCBI Taxonomy" id="515440"/>
    <lineage>
        <taxon>Bacteria</taxon>
        <taxon>Thermotogati</taxon>
        <taxon>Thermotogota</taxon>
        <taxon>Thermotogae</taxon>
        <taxon>Petrotogales</taxon>
        <taxon>Petrotogaceae</taxon>
        <taxon>Oceanotoga</taxon>
    </lineage>
</organism>
<evidence type="ECO:0000313" key="8">
    <source>
        <dbReference type="EMBL" id="PWJ90544.1"/>
    </source>
</evidence>
<sequence>MKNGIHPEMKLITVKCACGAEHKIYSTVDSFRLDVCSECHPFYKGEGAGLLDTEGRIQKFNNRYKNFLKK</sequence>
<evidence type="ECO:0000313" key="9">
    <source>
        <dbReference type="Proteomes" id="UP000245921"/>
    </source>
</evidence>
<dbReference type="PANTHER" id="PTHR33280:SF1">
    <property type="entry name" value="LARGE RIBOSOMAL SUBUNIT PROTEIN BL31C"/>
    <property type="match status" value="1"/>
</dbReference>
<dbReference type="GO" id="GO:0006412">
    <property type="term" value="P:translation"/>
    <property type="evidence" value="ECO:0007669"/>
    <property type="project" value="UniProtKB-UniRule"/>
</dbReference>
<reference evidence="8 9" key="1">
    <citation type="submission" date="2018-05" db="EMBL/GenBank/DDBJ databases">
        <title>Genomic Encyclopedia of Type Strains, Phase IV (KMG-IV): sequencing the most valuable type-strain genomes for metagenomic binning, comparative biology and taxonomic classification.</title>
        <authorList>
            <person name="Goeker M."/>
        </authorList>
    </citation>
    <scope>NUCLEOTIDE SEQUENCE [LARGE SCALE GENOMIC DNA]</scope>
    <source>
        <strain evidence="8 9">DSM 24906</strain>
    </source>
</reference>
<dbReference type="InterPro" id="IPR027491">
    <property type="entry name" value="Ribosomal_bL31_A"/>
</dbReference>
<evidence type="ECO:0000256" key="7">
    <source>
        <dbReference type="HAMAP-Rule" id="MF_00501"/>
    </source>
</evidence>
<dbReference type="InterPro" id="IPR034704">
    <property type="entry name" value="Ribosomal_bL28/bL31-like_sf"/>
</dbReference>
<evidence type="ECO:0000256" key="5">
    <source>
        <dbReference type="ARBA" id="ARBA00023274"/>
    </source>
</evidence>
<dbReference type="GO" id="GO:0005840">
    <property type="term" value="C:ribosome"/>
    <property type="evidence" value="ECO:0007669"/>
    <property type="project" value="UniProtKB-KW"/>
</dbReference>
<evidence type="ECO:0000256" key="6">
    <source>
        <dbReference type="ARBA" id="ARBA00035687"/>
    </source>
</evidence>
<protein>
    <recommendedName>
        <fullName evidence="6 7">Large ribosomal subunit protein bL31</fullName>
    </recommendedName>
</protein>
<proteinExistence type="inferred from homology"/>
<keyword evidence="5 7" id="KW-0687">Ribonucleoprotein</keyword>
<feature type="binding site" evidence="7">
    <location>
        <position position="16"/>
    </location>
    <ligand>
        <name>Zn(2+)</name>
        <dbReference type="ChEBI" id="CHEBI:29105"/>
    </ligand>
</feature>
<dbReference type="InterPro" id="IPR002150">
    <property type="entry name" value="Ribosomal_bL31"/>
</dbReference>
<feature type="binding site" evidence="7">
    <location>
        <position position="39"/>
    </location>
    <ligand>
        <name>Zn(2+)</name>
        <dbReference type="ChEBI" id="CHEBI:29105"/>
    </ligand>
</feature>
<dbReference type="GO" id="GO:1990904">
    <property type="term" value="C:ribonucleoprotein complex"/>
    <property type="evidence" value="ECO:0007669"/>
    <property type="project" value="UniProtKB-KW"/>
</dbReference>
<comment type="function">
    <text evidence="7">Binds the 23S rRNA.</text>
</comment>
<keyword evidence="2 7" id="KW-0699">rRNA-binding</keyword>
<comment type="subunit">
    <text evidence="7">Part of the 50S ribosomal subunit.</text>
</comment>
<evidence type="ECO:0000256" key="4">
    <source>
        <dbReference type="ARBA" id="ARBA00022980"/>
    </source>
</evidence>
<keyword evidence="3 7" id="KW-0694">RNA-binding</keyword>